<dbReference type="EMBL" id="GFAC01007907">
    <property type="protein sequence ID" value="JAT91281.1"/>
    <property type="molecule type" value="mRNA"/>
</dbReference>
<dbReference type="AlphaFoldDB" id="A0A1E1WWY1"/>
<name>A0A1E1WWY1_9ACAR</name>
<sequence>YIESKLTRSVGFLSRLRNEFPPKHKLLIYHALIQSHINYCHLVWGTTSKTNLNIILGLQKKAIRLIAGACCTAHTETLFPKYRIHRVHTMFEYRLLHSLKLSPQCLTDFLKNISGLKPYEKPFHTRSKQIWDVPRTRTLYGNQSLRFTLPCILNHYSIHNPNIFTASIKDFKLYFLNSALSLCTFRSLP</sequence>
<evidence type="ECO:0000313" key="1">
    <source>
        <dbReference type="EMBL" id="JAT91281.1"/>
    </source>
</evidence>
<reference evidence="1" key="1">
    <citation type="journal article" date="2017" name="Front. Cell. Infect. Microbiol.">
        <title>The Distinct Transcriptional Response of the Midgut of Amblyomma sculptum and Amblyomma aureolatum Ticks to Rickettsia rickettsii Correlates to Their Differences in Susceptibility to Infection.</title>
        <authorList>
            <person name="Martins L.A."/>
            <person name="Galletti M.F.B.M."/>
            <person name="Ribeiro J.M."/>
            <person name="Fujita A."/>
            <person name="Costa F.B."/>
            <person name="Labruna M.B."/>
            <person name="Daffre S."/>
            <person name="Fogaca A.C."/>
        </authorList>
    </citation>
    <scope>NUCLEOTIDE SEQUENCE</scope>
</reference>
<feature type="non-terminal residue" evidence="1">
    <location>
        <position position="1"/>
    </location>
</feature>
<accession>A0A1E1WWY1</accession>
<proteinExistence type="evidence at transcript level"/>
<protein>
    <submittedName>
        <fullName evidence="1">Putative secreted protein</fullName>
    </submittedName>
</protein>
<organism evidence="1">
    <name type="scientific">Amblyomma aureolatum</name>
    <dbReference type="NCBI Taxonomy" id="187763"/>
    <lineage>
        <taxon>Eukaryota</taxon>
        <taxon>Metazoa</taxon>
        <taxon>Ecdysozoa</taxon>
        <taxon>Arthropoda</taxon>
        <taxon>Chelicerata</taxon>
        <taxon>Arachnida</taxon>
        <taxon>Acari</taxon>
        <taxon>Parasitiformes</taxon>
        <taxon>Ixodida</taxon>
        <taxon>Ixodoidea</taxon>
        <taxon>Ixodidae</taxon>
        <taxon>Amblyomminae</taxon>
        <taxon>Amblyomma</taxon>
    </lineage>
</organism>